<feature type="region of interest" description="Disordered" evidence="1">
    <location>
        <begin position="266"/>
        <end position="311"/>
    </location>
</feature>
<feature type="compositionally biased region" description="Low complexity" evidence="1">
    <location>
        <begin position="639"/>
        <end position="653"/>
    </location>
</feature>
<feature type="region of interest" description="Disordered" evidence="1">
    <location>
        <begin position="634"/>
        <end position="655"/>
    </location>
</feature>
<dbReference type="PANTHER" id="PTHR28153:SF1">
    <property type="entry name" value="DUF4484 DOMAIN-CONTAINING PROTEIN"/>
    <property type="match status" value="1"/>
</dbReference>
<feature type="compositionally biased region" description="Polar residues" evidence="1">
    <location>
        <begin position="529"/>
        <end position="542"/>
    </location>
</feature>
<dbReference type="AlphaFoldDB" id="A0AAD5V9N7"/>
<dbReference type="Proteomes" id="UP001212997">
    <property type="component" value="Unassembled WGS sequence"/>
</dbReference>
<accession>A0AAD5V9N7</accession>
<reference evidence="2" key="1">
    <citation type="submission" date="2022-07" db="EMBL/GenBank/DDBJ databases">
        <title>Genome Sequence of Physisporinus lineatus.</title>
        <authorList>
            <person name="Buettner E."/>
        </authorList>
    </citation>
    <scope>NUCLEOTIDE SEQUENCE</scope>
    <source>
        <strain evidence="2">VT162</strain>
    </source>
</reference>
<organism evidence="2 3">
    <name type="scientific">Meripilus lineatus</name>
    <dbReference type="NCBI Taxonomy" id="2056292"/>
    <lineage>
        <taxon>Eukaryota</taxon>
        <taxon>Fungi</taxon>
        <taxon>Dikarya</taxon>
        <taxon>Basidiomycota</taxon>
        <taxon>Agaricomycotina</taxon>
        <taxon>Agaricomycetes</taxon>
        <taxon>Polyporales</taxon>
        <taxon>Meripilaceae</taxon>
        <taxon>Meripilus</taxon>
    </lineage>
</organism>
<proteinExistence type="predicted"/>
<dbReference type="InterPro" id="IPR053056">
    <property type="entry name" value="Lipid_Metab_Assoc_Protein"/>
</dbReference>
<feature type="region of interest" description="Disordered" evidence="1">
    <location>
        <begin position="523"/>
        <end position="590"/>
    </location>
</feature>
<gene>
    <name evidence="2" type="ORF">NLI96_g2727</name>
</gene>
<dbReference type="PANTHER" id="PTHR28153">
    <property type="entry name" value="PROTEIN, PUTATIVE-RELATED"/>
    <property type="match status" value="1"/>
</dbReference>
<dbReference type="GO" id="GO:0005811">
    <property type="term" value="C:lipid droplet"/>
    <property type="evidence" value="ECO:0007669"/>
    <property type="project" value="TreeGrafter"/>
</dbReference>
<evidence type="ECO:0008006" key="4">
    <source>
        <dbReference type="Google" id="ProtNLM"/>
    </source>
</evidence>
<comment type="caution">
    <text evidence="2">The sequence shown here is derived from an EMBL/GenBank/DDBJ whole genome shotgun (WGS) entry which is preliminary data.</text>
</comment>
<keyword evidence="3" id="KW-1185">Reference proteome</keyword>
<dbReference type="Pfam" id="PF09804">
    <property type="entry name" value="DENND11"/>
    <property type="match status" value="2"/>
</dbReference>
<evidence type="ECO:0000256" key="1">
    <source>
        <dbReference type="SAM" id="MobiDB-lite"/>
    </source>
</evidence>
<feature type="compositionally biased region" description="Low complexity" evidence="1">
    <location>
        <begin position="282"/>
        <end position="302"/>
    </location>
</feature>
<sequence>MDEPPEPRVSQPPQDIGKHILYLLIFWKTSPHTLVKNNRIAVAIFHASFHPTQGNMLDWYLKASESLDISQVEFSCLPSGLHLVDQDVVRQTSEHGHRGFRLSSLGILLAKSVRSRPWRHVPALKALVQTIYDSLQHREALEPTESDWDPARRFFEERKVQRADLAGAGDWHGWSDELGGIGGGYGGVIDPHGASSQSEDSRTLETSPTIHLPHLLRILGPSSLTLYKYLLGRRRVLVYTAPPVEAACILCQVAADICYEDQISELPRAPDNDNSIPHQGPGEQEAASTTTAGGEASTSTTGAGVGGGGGKLKGRSSLPIKVLGMVTLNDIDKLERETATGRGWVACTTDAIFLEKPAYYDLLIDLTKVPSKSSRATLHVPKLLPGGKRPSYRLSAVRFTWSDVKLWNELEQITRDESGVGSGPCCCPMPAAMPGKPASGPASAWADIWRVYEDACVICAGLWMGSWRNATLYTSASSSGRQRGDWGAIHLDGDDDLLSNGNRKRRKRDESYVYVRNLGMGIEGRPSAATKSTTSESGTLHNRGTKHQRRTSAMSLWTWASGRTPNDVPGGPGPSMQGGGEVDQEEEGDDDIETIDELNRRQERQIITTLALLQVFHRHTSQLLTRLGRFFPTDRDPASSSSSDSASGNSSKSTVTLSPKDIVSVELGPLSALDAKFVEWLVEEYGNGAKVVVKRGWRDLIGLVLGFG</sequence>
<evidence type="ECO:0000313" key="3">
    <source>
        <dbReference type="Proteomes" id="UP001212997"/>
    </source>
</evidence>
<evidence type="ECO:0000313" key="2">
    <source>
        <dbReference type="EMBL" id="KAJ3488603.1"/>
    </source>
</evidence>
<dbReference type="EMBL" id="JANAWD010000063">
    <property type="protein sequence ID" value="KAJ3488603.1"/>
    <property type="molecule type" value="Genomic_DNA"/>
</dbReference>
<name>A0AAD5V9N7_9APHY</name>
<dbReference type="InterPro" id="IPR018626">
    <property type="entry name" value="LCHN/Anr2"/>
</dbReference>
<protein>
    <recommendedName>
        <fullName evidence="4">DUF4484 domain-containing protein</fullName>
    </recommendedName>
</protein>